<evidence type="ECO:0000256" key="7">
    <source>
        <dbReference type="ARBA" id="ARBA00023010"/>
    </source>
</evidence>
<evidence type="ECO:0000256" key="5">
    <source>
        <dbReference type="ARBA" id="ARBA00022927"/>
    </source>
</evidence>
<evidence type="ECO:0000256" key="9">
    <source>
        <dbReference type="HAMAP-Rule" id="MF_01463"/>
    </source>
</evidence>
<dbReference type="Pfam" id="PF03176">
    <property type="entry name" value="MMPL"/>
    <property type="match status" value="1"/>
</dbReference>
<evidence type="ECO:0000256" key="2">
    <source>
        <dbReference type="ARBA" id="ARBA00022448"/>
    </source>
</evidence>
<evidence type="ECO:0000256" key="1">
    <source>
        <dbReference type="ARBA" id="ARBA00004651"/>
    </source>
</evidence>
<keyword evidence="7 9" id="KW-0811">Translocation</keyword>
<evidence type="ECO:0000259" key="13">
    <source>
        <dbReference type="Pfam" id="PF21760"/>
    </source>
</evidence>
<dbReference type="STRING" id="742767.HMPREF9456_01487"/>
<dbReference type="Pfam" id="PF07549">
    <property type="entry name" value="Sec_GG"/>
    <property type="match status" value="2"/>
</dbReference>
<organism evidence="15 16">
    <name type="scientific">Dysgonomonas mossii DSM 22836</name>
    <dbReference type="NCBI Taxonomy" id="742767"/>
    <lineage>
        <taxon>Bacteria</taxon>
        <taxon>Pseudomonadati</taxon>
        <taxon>Bacteroidota</taxon>
        <taxon>Bacteroidia</taxon>
        <taxon>Bacteroidales</taxon>
        <taxon>Dysgonomonadaceae</taxon>
        <taxon>Dysgonomonas</taxon>
    </lineage>
</organism>
<dbReference type="PANTHER" id="PTHR30081">
    <property type="entry name" value="PROTEIN-EXPORT MEMBRANE PROTEIN SEC"/>
    <property type="match status" value="1"/>
</dbReference>
<dbReference type="RefSeq" id="WP_006842858.1">
    <property type="nucleotide sequence ID" value="NZ_AQWJ01000003.1"/>
</dbReference>
<dbReference type="OrthoDB" id="9805019at2"/>
<dbReference type="Gene3D" id="1.20.1640.10">
    <property type="entry name" value="Multidrug efflux transporter AcrB transmembrane domain"/>
    <property type="match status" value="2"/>
</dbReference>
<feature type="transmembrane region" description="Helical" evidence="9">
    <location>
        <begin position="626"/>
        <end position="650"/>
    </location>
</feature>
<dbReference type="SUPFAM" id="SSF82866">
    <property type="entry name" value="Multidrug efflux transporter AcrB transmembrane domain"/>
    <property type="match status" value="2"/>
</dbReference>
<evidence type="ECO:0000259" key="14">
    <source>
        <dbReference type="Pfam" id="PF22599"/>
    </source>
</evidence>
<protein>
    <recommendedName>
        <fullName evidence="9 10">Multifunctional fusion protein</fullName>
    </recommendedName>
    <domain>
        <recommendedName>
            <fullName evidence="9">Protein translocase subunit SecD</fullName>
        </recommendedName>
    </domain>
    <domain>
        <recommendedName>
            <fullName evidence="10">Protein-export membrane protein SecF</fullName>
        </recommendedName>
    </domain>
</protein>
<dbReference type="Proteomes" id="UP000006420">
    <property type="component" value="Unassembled WGS sequence"/>
</dbReference>
<feature type="transmembrane region" description="Helical" evidence="9">
    <location>
        <begin position="819"/>
        <end position="838"/>
    </location>
</feature>
<feature type="domain" description="Protein translocase subunit SecDF P1" evidence="13">
    <location>
        <begin position="203"/>
        <end position="258"/>
    </location>
</feature>
<dbReference type="FunFam" id="1.20.1640.10:FF:000004">
    <property type="entry name" value="Protein translocase subunit SecD"/>
    <property type="match status" value="1"/>
</dbReference>
<comment type="similarity">
    <text evidence="9">Belongs to the SecD/SecF family. SecD subfamily.</text>
</comment>
<dbReference type="InterPro" id="IPR048631">
    <property type="entry name" value="SecD_1st"/>
</dbReference>
<dbReference type="NCBIfam" id="NF009585">
    <property type="entry name" value="PRK13024.1-5"/>
    <property type="match status" value="1"/>
</dbReference>
<evidence type="ECO:0000256" key="3">
    <source>
        <dbReference type="ARBA" id="ARBA00022475"/>
    </source>
</evidence>
<keyword evidence="2 9" id="KW-0813">Transport</keyword>
<evidence type="ECO:0000256" key="10">
    <source>
        <dbReference type="HAMAP-Rule" id="MF_01464"/>
    </source>
</evidence>
<evidence type="ECO:0000256" key="8">
    <source>
        <dbReference type="ARBA" id="ARBA00023136"/>
    </source>
</evidence>
<dbReference type="NCBIfam" id="TIGR01129">
    <property type="entry name" value="secD"/>
    <property type="match status" value="1"/>
</dbReference>
<sequence>MQNKGFVITFAILLTLVCLFYLSFTFVTRSYDKKAEEYAAAYATEHAKGDQLLYDELYNKQYTFYIDSMSTEKVWPKSILFGFGDSIGYTLKECREKEIGLGLDLKGGMSVIVEVDAAAVLRSLGDPDNEAFQTALGQASDENRKGSNRDYISIFVDKFKASNGNNKLASIFSTKLRDQVSPTDDDNKVVAVLRTELQSVADNSFNVLRTRIDRFGVVAPNIQKLDRAERILIELPGVKEPERVKKLLQGSANLEFWKTYNLQEIQNYIELMDQRSKEVLAANGTTAPVATDSLAAATTDSVKVESTDNLGFTKPLRSYFTTFAGGAIVGFVNKTDTAAVNKILHRYQDLYPGDLTFAWGFKAEDAKETQFALYSLRGDGIKKGPALDGDVVISAKADQSQHGSAWEVDMQMNTTGAQRWATITGAEQGRSIAIVLDGSVYSAPNVQNKIEGGRSQITGRFTVDDAKDLENVLKSGKMKAGVHIVQEDIVGPSLGQEAITAGIFSFLLALVLLMIYICVIYGLIPGLIANSALIVNLFFTIGILAAFGAVMTLPGITGLVLALALAVDANVLIYERTREELRAGKNVKVAIVDGYRHAFSAIFDGHVSQVITAIILAYFGTGPIQGFATTLIIGIIASFLTSVFLTRIFYEYMLEKGKFRNLTFSTALSKKLFLNTNINFLGMTKKVVIFSAIILVSGLASLFINGLNGGIDFTGGRNYLIRFDKNVNADDIEKLLVPEFQGSTVLVLTSGSATQSSTTSQVRVTTNYKVEEATDAVETEIRAKMTSALKEYLAPNTTIDNYIQSSQRVGPSVADDLKTAATIAVVIAVICMAVYILIRFRNIAFSAGTFFAVAHDAVLVIFLYSLLYKIMPFSMEIDQSFIAAVLTVVGYSINDKVVIFDRIREIRNMYPKRNITETINEALNSTLGRTMNTSLSSMLVVFCIFLLGGDTIRSFTFAIFIGIIIGTYSSVFVATPIAWAIFKKEEKNKDTAIEAK</sequence>
<dbReference type="GO" id="GO:0043952">
    <property type="term" value="P:protein transport by the Sec complex"/>
    <property type="evidence" value="ECO:0007669"/>
    <property type="project" value="UniProtKB-UniRule"/>
</dbReference>
<dbReference type="InterPro" id="IPR054384">
    <property type="entry name" value="SecDF_P1_head"/>
</dbReference>
<dbReference type="InterPro" id="IPR022645">
    <property type="entry name" value="SecD/SecF_bac"/>
</dbReference>
<dbReference type="NCBIfam" id="TIGR00966">
    <property type="entry name" value="transloc_SecF"/>
    <property type="match status" value="1"/>
</dbReference>
<feature type="transmembrane region" description="Helical" evidence="9">
    <location>
        <begin position="850"/>
        <end position="868"/>
    </location>
</feature>
<dbReference type="InterPro" id="IPR055344">
    <property type="entry name" value="SecD_SecF_C_bact"/>
</dbReference>
<dbReference type="eggNOG" id="COG0341">
    <property type="taxonomic scope" value="Bacteria"/>
</dbReference>
<reference evidence="15 16" key="1">
    <citation type="submission" date="2011-04" db="EMBL/GenBank/DDBJ databases">
        <title>The Genome Sequence of Dysgonomonas mossii DSM 22836.</title>
        <authorList>
            <consortium name="The Broad Institute Genome Sequencing Platform"/>
            <person name="Earl A."/>
            <person name="Ward D."/>
            <person name="Feldgarden M."/>
            <person name="Gevers D."/>
            <person name="Pudlo N."/>
            <person name="Martens E."/>
            <person name="Allen-Vercoe E."/>
            <person name="Young S.K."/>
            <person name="Zeng Q."/>
            <person name="Gargeya S."/>
            <person name="Fitzgerald M."/>
            <person name="Haas B."/>
            <person name="Abouelleil A."/>
            <person name="Alvarado L."/>
            <person name="Arachchi H.M."/>
            <person name="Berlin A."/>
            <person name="Brown A."/>
            <person name="Chapman S.B."/>
            <person name="Chen Z."/>
            <person name="Dunbar C."/>
            <person name="Freedman E."/>
            <person name="Gearin G."/>
            <person name="Gellesch M."/>
            <person name="Goldberg J."/>
            <person name="Griggs A."/>
            <person name="Gujja S."/>
            <person name="Heiman D."/>
            <person name="Howarth C."/>
            <person name="Larson L."/>
            <person name="Lui A."/>
            <person name="MacDonald P.J.P."/>
            <person name="Mehta T."/>
            <person name="Montmayeur A."/>
            <person name="Murphy C."/>
            <person name="Neiman D."/>
            <person name="Pearson M."/>
            <person name="Priest M."/>
            <person name="Roberts A."/>
            <person name="Saif S."/>
            <person name="Shea T."/>
            <person name="Shenoy N."/>
            <person name="Sisk P."/>
            <person name="Stolte C."/>
            <person name="Sykes S."/>
            <person name="Yandava C."/>
            <person name="Wortman J."/>
            <person name="Nusbaum C."/>
            <person name="Birren B."/>
        </authorList>
    </citation>
    <scope>NUCLEOTIDE SEQUENCE [LARGE SCALE GENOMIC DNA]</scope>
    <source>
        <strain evidence="15 16">DSM 22836</strain>
    </source>
</reference>
<dbReference type="InterPro" id="IPR048634">
    <property type="entry name" value="SecD_SecF_C"/>
</dbReference>
<dbReference type="InterPro" id="IPR022813">
    <property type="entry name" value="SecD/SecF_arch_bac"/>
</dbReference>
<dbReference type="GeneID" id="78082139"/>
<evidence type="ECO:0000256" key="6">
    <source>
        <dbReference type="ARBA" id="ARBA00022989"/>
    </source>
</evidence>
<feature type="transmembrane region" description="Helical" evidence="9">
    <location>
        <begin position="931"/>
        <end position="949"/>
    </location>
</feature>
<dbReference type="Gene3D" id="3.30.70.3220">
    <property type="match status" value="1"/>
</dbReference>
<dbReference type="Pfam" id="PF02355">
    <property type="entry name" value="SecD_SecF_C"/>
    <property type="match status" value="1"/>
</dbReference>
<dbReference type="GO" id="GO:0015450">
    <property type="term" value="F:protein-transporting ATPase activity"/>
    <property type="evidence" value="ECO:0007669"/>
    <property type="project" value="InterPro"/>
</dbReference>
<keyword evidence="8 9" id="KW-0472">Membrane</keyword>
<feature type="transmembrane region" description="Helical" evidence="9">
    <location>
        <begin position="531"/>
        <end position="550"/>
    </location>
</feature>
<keyword evidence="16" id="KW-1185">Reference proteome</keyword>
<evidence type="ECO:0000259" key="11">
    <source>
        <dbReference type="Pfam" id="PF02355"/>
    </source>
</evidence>
<feature type="domain" description="Protein export membrane protein SecD/SecF C-terminal" evidence="11">
    <location>
        <begin position="798"/>
        <end position="981"/>
    </location>
</feature>
<dbReference type="GO" id="GO:0005886">
    <property type="term" value="C:plasma membrane"/>
    <property type="evidence" value="ECO:0007669"/>
    <property type="project" value="UniProtKB-SubCell"/>
</dbReference>
<comment type="function">
    <text evidence="9">Part of the Sec protein translocase complex. Interacts with the SecYEG preprotein conducting channel. SecDF uses the proton motive force (PMF) to complete protein translocation after the ATP-dependent function of SecA.</text>
</comment>
<keyword evidence="3 9" id="KW-1003">Cell membrane</keyword>
<gene>
    <name evidence="9" type="primary">secD</name>
    <name evidence="10" type="synonym">secF</name>
    <name evidence="15" type="ORF">HMPREF9456_01487</name>
</gene>
<feature type="transmembrane region" description="Helical" evidence="9">
    <location>
        <begin position="503"/>
        <end position="524"/>
    </location>
</feature>
<evidence type="ECO:0000313" key="15">
    <source>
        <dbReference type="EMBL" id="EGK03420.1"/>
    </source>
</evidence>
<dbReference type="InterPro" id="IPR004869">
    <property type="entry name" value="MMPL_dom"/>
</dbReference>
<comment type="subunit">
    <text evidence="10">Forms a complex with SecD. Part of the essential Sec protein translocation apparatus which comprises SecA, SecYEG and auxiliary proteins SecDF. Other proteins may also be involved.</text>
</comment>
<dbReference type="PANTHER" id="PTHR30081:SF1">
    <property type="entry name" value="PROTEIN TRANSLOCASE SUBUNIT SECD"/>
    <property type="match status" value="1"/>
</dbReference>
<dbReference type="HOGENOM" id="CLU_007894_3_0_10"/>
<dbReference type="Pfam" id="PF22599">
    <property type="entry name" value="SecDF_P1_head"/>
    <property type="match status" value="1"/>
</dbReference>
<dbReference type="EMBL" id="ADLW01000006">
    <property type="protein sequence ID" value="EGK03420.1"/>
    <property type="molecule type" value="Genomic_DNA"/>
</dbReference>
<comment type="similarity">
    <text evidence="10">Belongs to the SecD/SecF family. SecF subfamily.</text>
</comment>
<dbReference type="eggNOG" id="COG0342">
    <property type="taxonomic scope" value="Bacteria"/>
</dbReference>
<keyword evidence="4 9" id="KW-0812">Transmembrane</keyword>
<dbReference type="GO" id="GO:0065002">
    <property type="term" value="P:intracellular protein transmembrane transport"/>
    <property type="evidence" value="ECO:0007669"/>
    <property type="project" value="UniProtKB-UniRule"/>
</dbReference>
<dbReference type="Gene3D" id="3.30.1360.200">
    <property type="match status" value="1"/>
</dbReference>
<dbReference type="PRINTS" id="PR01755">
    <property type="entry name" value="SECFTRNLCASE"/>
</dbReference>
<proteinExistence type="inferred from homology"/>
<dbReference type="InterPro" id="IPR005791">
    <property type="entry name" value="SecD"/>
</dbReference>
<dbReference type="HAMAP" id="MF_01463_B">
    <property type="entry name" value="SecD_B"/>
    <property type="match status" value="1"/>
</dbReference>
<dbReference type="HAMAP" id="MF_01464_B">
    <property type="entry name" value="SecF_B"/>
    <property type="match status" value="1"/>
</dbReference>
<evidence type="ECO:0000256" key="4">
    <source>
        <dbReference type="ARBA" id="ARBA00022692"/>
    </source>
</evidence>
<dbReference type="GO" id="GO:0006605">
    <property type="term" value="P:protein targeting"/>
    <property type="evidence" value="ECO:0007669"/>
    <property type="project" value="UniProtKB-UniRule"/>
</dbReference>
<evidence type="ECO:0000259" key="12">
    <source>
        <dbReference type="Pfam" id="PF03176"/>
    </source>
</evidence>
<comment type="subcellular location">
    <subcellularLocation>
        <location evidence="1 9">Cell membrane</location>
        <topology evidence="1 9">Multi-pass membrane protein</topology>
    </subcellularLocation>
</comment>
<feature type="transmembrane region" description="Helical" evidence="9">
    <location>
        <begin position="556"/>
        <end position="574"/>
    </location>
</feature>
<evidence type="ECO:0000313" key="16">
    <source>
        <dbReference type="Proteomes" id="UP000006420"/>
    </source>
</evidence>
<comment type="caution">
    <text evidence="9">Lacks conserved residue(s) required for the propagation of feature annotation.</text>
</comment>
<dbReference type="AlphaFoldDB" id="F8X0U2"/>
<comment type="caution">
    <text evidence="15">The sequence shown here is derived from an EMBL/GenBank/DDBJ whole genome shotgun (WGS) entry which is preliminary data.</text>
</comment>
<feature type="transmembrane region" description="Helical" evidence="9">
    <location>
        <begin position="595"/>
        <end position="620"/>
    </location>
</feature>
<name>F8X0U2_9BACT</name>
<feature type="transmembrane region" description="Helical" evidence="9">
    <location>
        <begin position="687"/>
        <end position="707"/>
    </location>
</feature>
<comment type="subunit">
    <text evidence="9">Forms a complex with SecF. Part of the essential Sec protein translocation apparatus which comprises SecA, SecYEG and auxiliary proteins SecDF. Other proteins may also be involved.</text>
</comment>
<dbReference type="Pfam" id="PF21760">
    <property type="entry name" value="SecD_1st"/>
    <property type="match status" value="1"/>
</dbReference>
<feature type="domain" description="Membrane transport protein MMPL" evidence="12">
    <location>
        <begin position="481"/>
        <end position="643"/>
    </location>
</feature>
<accession>F8X0U2</accession>
<feature type="transmembrane region" description="Helical" evidence="9">
    <location>
        <begin position="955"/>
        <end position="982"/>
    </location>
</feature>
<feature type="transmembrane region" description="Helical" evidence="9">
    <location>
        <begin position="880"/>
        <end position="899"/>
    </location>
</feature>
<dbReference type="InterPro" id="IPR005665">
    <property type="entry name" value="SecF_bac"/>
</dbReference>
<feature type="transmembrane region" description="Helical" evidence="9">
    <location>
        <begin position="7"/>
        <end position="27"/>
    </location>
</feature>
<keyword evidence="6 9" id="KW-1133">Transmembrane helix</keyword>
<feature type="domain" description="SecDF P1 head subdomain" evidence="14">
    <location>
        <begin position="381"/>
        <end position="480"/>
    </location>
</feature>
<keyword evidence="5 9" id="KW-0653">Protein transport</keyword>
<dbReference type="NCBIfam" id="TIGR00916">
    <property type="entry name" value="2A0604s01"/>
    <property type="match status" value="1"/>
</dbReference>
<dbReference type="InterPro" id="IPR022646">
    <property type="entry name" value="SecD/SecF_CS"/>
</dbReference>